<reference evidence="1 2" key="1">
    <citation type="journal article" date="2016" name="Nat. Commun.">
        <title>Thousands of microbial genomes shed light on interconnected biogeochemical processes in an aquifer system.</title>
        <authorList>
            <person name="Anantharaman K."/>
            <person name="Brown C.T."/>
            <person name="Hug L.A."/>
            <person name="Sharon I."/>
            <person name="Castelle C.J."/>
            <person name="Probst A.J."/>
            <person name="Thomas B.C."/>
            <person name="Singh A."/>
            <person name="Wilkins M.J."/>
            <person name="Karaoz U."/>
            <person name="Brodie E.L."/>
            <person name="Williams K.H."/>
            <person name="Hubbard S.S."/>
            <person name="Banfield J.F."/>
        </authorList>
    </citation>
    <scope>NUCLEOTIDE SEQUENCE [LARGE SCALE GENOMIC DNA]</scope>
</reference>
<evidence type="ECO:0000313" key="2">
    <source>
        <dbReference type="Proteomes" id="UP000178636"/>
    </source>
</evidence>
<dbReference type="STRING" id="1798664.A3C93_06175"/>
<dbReference type="Proteomes" id="UP000178636">
    <property type="component" value="Unassembled WGS sequence"/>
</dbReference>
<evidence type="ECO:0000313" key="1">
    <source>
        <dbReference type="EMBL" id="OGZ12666.1"/>
    </source>
</evidence>
<dbReference type="EMBL" id="MHLO01000016">
    <property type="protein sequence ID" value="OGZ12666.1"/>
    <property type="molecule type" value="Genomic_DNA"/>
</dbReference>
<protein>
    <submittedName>
        <fullName evidence="1">Uncharacterized protein</fullName>
    </submittedName>
</protein>
<name>A0A1G2DGG5_9BACT</name>
<sequence length="114" mass="12850">MPKKESPPETQGGDEGAPILVSLMDFNAGHYPGLKPPPLCLNEIFRGNHPELTAKIDECYLNLTSGEQSQIVFSVELNDKDEKVLIDVRVFKKPGQPDYPILFGWPRSKKYYDT</sequence>
<dbReference type="AlphaFoldDB" id="A0A1G2DGG5"/>
<comment type="caution">
    <text evidence="1">The sequence shown here is derived from an EMBL/GenBank/DDBJ whole genome shotgun (WGS) entry which is preliminary data.</text>
</comment>
<proteinExistence type="predicted"/>
<organism evidence="1 2">
    <name type="scientific">Candidatus Lloydbacteria bacterium RIFCSPHIGHO2_02_FULL_54_17</name>
    <dbReference type="NCBI Taxonomy" id="1798664"/>
    <lineage>
        <taxon>Bacteria</taxon>
        <taxon>Candidatus Lloydiibacteriota</taxon>
    </lineage>
</organism>
<accession>A0A1G2DGG5</accession>
<gene>
    <name evidence="1" type="ORF">A3C93_06175</name>
</gene>